<dbReference type="InterPro" id="IPR013763">
    <property type="entry name" value="Cyclin-like_dom"/>
</dbReference>
<organism evidence="8 9">
    <name type="scientific">Liquidambar formosana</name>
    <name type="common">Formosan gum</name>
    <dbReference type="NCBI Taxonomy" id="63359"/>
    <lineage>
        <taxon>Eukaryota</taxon>
        <taxon>Viridiplantae</taxon>
        <taxon>Streptophyta</taxon>
        <taxon>Embryophyta</taxon>
        <taxon>Tracheophyta</taxon>
        <taxon>Spermatophyta</taxon>
        <taxon>Magnoliopsida</taxon>
        <taxon>eudicotyledons</taxon>
        <taxon>Gunneridae</taxon>
        <taxon>Pentapetalae</taxon>
        <taxon>Saxifragales</taxon>
        <taxon>Altingiaceae</taxon>
        <taxon>Liquidambar</taxon>
    </lineage>
</organism>
<dbReference type="InterPro" id="IPR039361">
    <property type="entry name" value="Cyclin"/>
</dbReference>
<evidence type="ECO:0000256" key="4">
    <source>
        <dbReference type="ARBA" id="ARBA00023306"/>
    </source>
</evidence>
<feature type="domain" description="Cyclin C-terminal" evidence="7">
    <location>
        <begin position="234"/>
        <end position="358"/>
    </location>
</feature>
<dbReference type="CDD" id="cd20506">
    <property type="entry name" value="CYCLIN_AtCycA-like_rpt2"/>
    <property type="match status" value="1"/>
</dbReference>
<evidence type="ECO:0000256" key="1">
    <source>
        <dbReference type="ARBA" id="ARBA00006955"/>
    </source>
</evidence>
<dbReference type="SUPFAM" id="SSF47954">
    <property type="entry name" value="Cyclin-like"/>
    <property type="match status" value="2"/>
</dbReference>
<reference evidence="8 9" key="1">
    <citation type="journal article" date="2024" name="Plant J.">
        <title>Genome sequences and population genomics reveal climatic adaptation and genomic divergence between two closely related sweetgum species.</title>
        <authorList>
            <person name="Xu W.Q."/>
            <person name="Ren C.Q."/>
            <person name="Zhang X.Y."/>
            <person name="Comes H.P."/>
            <person name="Liu X.H."/>
            <person name="Li Y.G."/>
            <person name="Kettle C.J."/>
            <person name="Jalonen R."/>
            <person name="Gaisberger H."/>
            <person name="Ma Y.Z."/>
            <person name="Qiu Y.X."/>
        </authorList>
    </citation>
    <scope>NUCLEOTIDE SEQUENCE [LARGE SCALE GENOMIC DNA]</scope>
    <source>
        <strain evidence="8">Hangzhou</strain>
    </source>
</reference>
<dbReference type="FunFam" id="1.10.472.10:FF:000013">
    <property type="entry name" value="Cyclin A1"/>
    <property type="match status" value="1"/>
</dbReference>
<accession>A0AAP0R7F2</accession>
<evidence type="ECO:0000256" key="2">
    <source>
        <dbReference type="ARBA" id="ARBA00022618"/>
    </source>
</evidence>
<dbReference type="PANTHER" id="PTHR10177">
    <property type="entry name" value="CYCLINS"/>
    <property type="match status" value="1"/>
</dbReference>
<proteinExistence type="inferred from homology"/>
<evidence type="ECO:0000313" key="9">
    <source>
        <dbReference type="Proteomes" id="UP001415857"/>
    </source>
</evidence>
<dbReference type="GO" id="GO:0016538">
    <property type="term" value="F:cyclin-dependent protein serine/threonine kinase regulator activity"/>
    <property type="evidence" value="ECO:0007669"/>
    <property type="project" value="InterPro"/>
</dbReference>
<evidence type="ECO:0000256" key="5">
    <source>
        <dbReference type="RuleBase" id="RU000383"/>
    </source>
</evidence>
<dbReference type="Pfam" id="PF02984">
    <property type="entry name" value="Cyclin_C"/>
    <property type="match status" value="1"/>
</dbReference>
<protein>
    <recommendedName>
        <fullName evidence="10">Cyclin A</fullName>
    </recommendedName>
</protein>
<evidence type="ECO:0000256" key="3">
    <source>
        <dbReference type="ARBA" id="ARBA00023127"/>
    </source>
</evidence>
<feature type="domain" description="Cyclin-like" evidence="6">
    <location>
        <begin position="141"/>
        <end position="225"/>
    </location>
</feature>
<dbReference type="Gene3D" id="1.10.472.10">
    <property type="entry name" value="Cyclin-like"/>
    <property type="match status" value="2"/>
</dbReference>
<evidence type="ECO:0000313" key="8">
    <source>
        <dbReference type="EMBL" id="KAK9270944.1"/>
    </source>
</evidence>
<dbReference type="AlphaFoldDB" id="A0AAP0R7F2"/>
<dbReference type="CDD" id="cd20562">
    <property type="entry name" value="CYCLIN_AtCycA_like_rpt1"/>
    <property type="match status" value="1"/>
</dbReference>
<dbReference type="InterPro" id="IPR048258">
    <property type="entry name" value="Cyclins_cyclin-box"/>
</dbReference>
<keyword evidence="2" id="KW-0132">Cell division</keyword>
<comment type="similarity">
    <text evidence="1">Belongs to the cyclin family. Cyclin AB subfamily.</text>
</comment>
<keyword evidence="4" id="KW-0131">Cell cycle</keyword>
<keyword evidence="3 5" id="KW-0195">Cyclin</keyword>
<dbReference type="InterPro" id="IPR046965">
    <property type="entry name" value="Cyclin_A/B-like"/>
</dbReference>
<evidence type="ECO:0000259" key="7">
    <source>
        <dbReference type="SMART" id="SM01332"/>
    </source>
</evidence>
<dbReference type="InterPro" id="IPR004367">
    <property type="entry name" value="Cyclin_C-dom"/>
</dbReference>
<evidence type="ECO:0008006" key="10">
    <source>
        <dbReference type="Google" id="ProtNLM"/>
    </source>
</evidence>
<dbReference type="SMART" id="SM00385">
    <property type="entry name" value="CYCLIN"/>
    <property type="match status" value="2"/>
</dbReference>
<dbReference type="GO" id="GO:0044772">
    <property type="term" value="P:mitotic cell cycle phase transition"/>
    <property type="evidence" value="ECO:0007669"/>
    <property type="project" value="InterPro"/>
</dbReference>
<dbReference type="FunFam" id="1.10.472.10:FF:000167">
    <property type="entry name" value="Mitotic cyclin 6"/>
    <property type="match status" value="1"/>
</dbReference>
<dbReference type="PIRSF" id="PIRSF001771">
    <property type="entry name" value="Cyclin_A_B_D_E"/>
    <property type="match status" value="1"/>
</dbReference>
<comment type="caution">
    <text evidence="8">The sequence shown here is derived from an EMBL/GenBank/DDBJ whole genome shotgun (WGS) entry which is preliminary data.</text>
</comment>
<sequence>MADKENCVRITRAAKKRAASTIAAAEPPSELPATKKRVVLGERSNLSNVVAVNSESGFETQKPKCRTTKRKVKKAEAMTATTTVQDVDEKIEDPQMCAAYVSDIYEYLHKMEMEPKRRPLPGYIEKVQKDVSANMRGILVDWLVEVAEEYKLVSDTLFLTISYIDRFLSLNALNRQRLQLLGVSSMLIASKYEEINPPHVEDFCYITDNTYTKKEMVEMEADILKYLKFEMGNPTTKTFLRRLLAVVAQGKYKTPNLKLEFLGYYLAELSLLDYHCVKFLPSLVAASVIFVSRFTIQPKIHPWSLELQQYSGYKPSDLKECVCIIHDLQLSRKGGSLVAVREKYKQHKFKSVATLSSPSEIPTSYFEDFMES</sequence>
<feature type="domain" description="Cyclin-like" evidence="6">
    <location>
        <begin position="241"/>
        <end position="327"/>
    </location>
</feature>
<dbReference type="InterPro" id="IPR006671">
    <property type="entry name" value="Cyclin_N"/>
</dbReference>
<dbReference type="PROSITE" id="PS00292">
    <property type="entry name" value="CYCLINS"/>
    <property type="match status" value="1"/>
</dbReference>
<dbReference type="Proteomes" id="UP001415857">
    <property type="component" value="Unassembled WGS sequence"/>
</dbReference>
<dbReference type="SMART" id="SM01332">
    <property type="entry name" value="Cyclin_C"/>
    <property type="match status" value="1"/>
</dbReference>
<gene>
    <name evidence="8" type="ORF">L1049_026532</name>
</gene>
<name>A0AAP0R7F2_LIQFO</name>
<evidence type="ECO:0000259" key="6">
    <source>
        <dbReference type="SMART" id="SM00385"/>
    </source>
</evidence>
<dbReference type="InterPro" id="IPR036915">
    <property type="entry name" value="Cyclin-like_sf"/>
</dbReference>
<dbReference type="GO" id="GO:0051301">
    <property type="term" value="P:cell division"/>
    <property type="evidence" value="ECO:0007669"/>
    <property type="project" value="UniProtKB-KW"/>
</dbReference>
<dbReference type="Pfam" id="PF00134">
    <property type="entry name" value="Cyclin_N"/>
    <property type="match status" value="1"/>
</dbReference>
<dbReference type="EMBL" id="JBBPBK010000014">
    <property type="protein sequence ID" value="KAK9270944.1"/>
    <property type="molecule type" value="Genomic_DNA"/>
</dbReference>
<keyword evidence="9" id="KW-1185">Reference proteome</keyword>